<protein>
    <submittedName>
        <fullName evidence="2">Uncharacterized protein</fullName>
    </submittedName>
</protein>
<gene>
    <name evidence="2" type="ORF">AA314_06073</name>
</gene>
<evidence type="ECO:0000313" key="2">
    <source>
        <dbReference type="EMBL" id="AKJ04447.1"/>
    </source>
</evidence>
<organism evidence="2 3">
    <name type="scientific">Archangium gephyra</name>
    <dbReference type="NCBI Taxonomy" id="48"/>
    <lineage>
        <taxon>Bacteria</taxon>
        <taxon>Pseudomonadati</taxon>
        <taxon>Myxococcota</taxon>
        <taxon>Myxococcia</taxon>
        <taxon>Myxococcales</taxon>
        <taxon>Cystobacterineae</taxon>
        <taxon>Archangiaceae</taxon>
        <taxon>Archangium</taxon>
    </lineage>
</organism>
<accession>A0AAC8QB49</accession>
<dbReference type="EMBL" id="CP011509">
    <property type="protein sequence ID" value="AKJ04447.1"/>
    <property type="molecule type" value="Genomic_DNA"/>
</dbReference>
<proteinExistence type="predicted"/>
<evidence type="ECO:0000256" key="1">
    <source>
        <dbReference type="SAM" id="MobiDB-lite"/>
    </source>
</evidence>
<reference evidence="2 3" key="1">
    <citation type="submission" date="2015-05" db="EMBL/GenBank/DDBJ databases">
        <title>Genome assembly of Archangium gephyra DSM 2261.</title>
        <authorList>
            <person name="Sharma G."/>
            <person name="Subramanian S."/>
        </authorList>
    </citation>
    <scope>NUCLEOTIDE SEQUENCE [LARGE SCALE GENOMIC DNA]</scope>
    <source>
        <strain evidence="2 3">DSM 2261</strain>
    </source>
</reference>
<dbReference type="Proteomes" id="UP000035579">
    <property type="component" value="Chromosome"/>
</dbReference>
<sequence>MPPSRRAAHGDTAPPRFHPSPGRGRGLQHRTGPCSVRR</sequence>
<dbReference type="AlphaFoldDB" id="A0AAC8QB49"/>
<dbReference type="KEGG" id="age:AA314_06073"/>
<evidence type="ECO:0000313" key="3">
    <source>
        <dbReference type="Proteomes" id="UP000035579"/>
    </source>
</evidence>
<name>A0AAC8QB49_9BACT</name>
<feature type="region of interest" description="Disordered" evidence="1">
    <location>
        <begin position="1"/>
        <end position="38"/>
    </location>
</feature>